<name>A0A4Z2GTW4_9TELE</name>
<comment type="caution">
    <text evidence="2">The sequence shown here is derived from an EMBL/GenBank/DDBJ whole genome shotgun (WGS) entry which is preliminary data.</text>
</comment>
<reference evidence="2 3" key="1">
    <citation type="submission" date="2019-03" db="EMBL/GenBank/DDBJ databases">
        <title>First draft genome of Liparis tanakae, snailfish: a comprehensive survey of snailfish specific genes.</title>
        <authorList>
            <person name="Kim W."/>
            <person name="Song I."/>
            <person name="Jeong J.-H."/>
            <person name="Kim D."/>
            <person name="Kim S."/>
            <person name="Ryu S."/>
            <person name="Song J.Y."/>
            <person name="Lee S.K."/>
        </authorList>
    </citation>
    <scope>NUCLEOTIDE SEQUENCE [LARGE SCALE GENOMIC DNA]</scope>
    <source>
        <tissue evidence="2">Muscle</tissue>
    </source>
</reference>
<sequence length="60" mass="6593">MKTMKGEETEGGEVVSWKEPTEETRGRRGGPSSGSLQFKCDSSALSPFPLCPFFYTSASW</sequence>
<organism evidence="2 3">
    <name type="scientific">Liparis tanakae</name>
    <name type="common">Tanaka's snailfish</name>
    <dbReference type="NCBI Taxonomy" id="230148"/>
    <lineage>
        <taxon>Eukaryota</taxon>
        <taxon>Metazoa</taxon>
        <taxon>Chordata</taxon>
        <taxon>Craniata</taxon>
        <taxon>Vertebrata</taxon>
        <taxon>Euteleostomi</taxon>
        <taxon>Actinopterygii</taxon>
        <taxon>Neopterygii</taxon>
        <taxon>Teleostei</taxon>
        <taxon>Neoteleostei</taxon>
        <taxon>Acanthomorphata</taxon>
        <taxon>Eupercaria</taxon>
        <taxon>Perciformes</taxon>
        <taxon>Cottioidei</taxon>
        <taxon>Cottales</taxon>
        <taxon>Liparidae</taxon>
        <taxon>Liparis</taxon>
    </lineage>
</organism>
<proteinExistence type="predicted"/>
<evidence type="ECO:0000313" key="2">
    <source>
        <dbReference type="EMBL" id="TNN56976.1"/>
    </source>
</evidence>
<evidence type="ECO:0000313" key="3">
    <source>
        <dbReference type="Proteomes" id="UP000314294"/>
    </source>
</evidence>
<dbReference type="AlphaFoldDB" id="A0A4Z2GTW4"/>
<dbReference type="EMBL" id="SRLO01000416">
    <property type="protein sequence ID" value="TNN56976.1"/>
    <property type="molecule type" value="Genomic_DNA"/>
</dbReference>
<evidence type="ECO:0000256" key="1">
    <source>
        <dbReference type="SAM" id="MobiDB-lite"/>
    </source>
</evidence>
<feature type="region of interest" description="Disordered" evidence="1">
    <location>
        <begin position="1"/>
        <end position="36"/>
    </location>
</feature>
<protein>
    <submittedName>
        <fullName evidence="2">Uncharacterized protein</fullName>
    </submittedName>
</protein>
<dbReference type="Proteomes" id="UP000314294">
    <property type="component" value="Unassembled WGS sequence"/>
</dbReference>
<accession>A0A4Z2GTW4</accession>
<keyword evidence="3" id="KW-1185">Reference proteome</keyword>
<gene>
    <name evidence="2" type="ORF">EYF80_032787</name>
</gene>